<accession>A0A3N6NME7</accession>
<dbReference type="RefSeq" id="WP_124147124.1">
    <property type="nucleotide sequence ID" value="NZ_CAWOKI010000229.1"/>
</dbReference>
<dbReference type="OrthoDB" id="5568839at2"/>
<evidence type="ECO:0000313" key="1">
    <source>
        <dbReference type="EMBL" id="RQH16893.1"/>
    </source>
</evidence>
<dbReference type="AlphaFoldDB" id="A0A3N6NME7"/>
<gene>
    <name evidence="1" type="ORF">D5R40_33665</name>
</gene>
<name>A0A3N6NME7_9CYAN</name>
<evidence type="ECO:0000313" key="2">
    <source>
        <dbReference type="Proteomes" id="UP000269154"/>
    </source>
</evidence>
<proteinExistence type="predicted"/>
<organism evidence="1 2">
    <name type="scientific">Okeania hirsuta</name>
    <dbReference type="NCBI Taxonomy" id="1458930"/>
    <lineage>
        <taxon>Bacteria</taxon>
        <taxon>Bacillati</taxon>
        <taxon>Cyanobacteriota</taxon>
        <taxon>Cyanophyceae</taxon>
        <taxon>Oscillatoriophycideae</taxon>
        <taxon>Oscillatoriales</taxon>
        <taxon>Microcoleaceae</taxon>
        <taxon>Okeania</taxon>
    </lineage>
</organism>
<dbReference type="Proteomes" id="UP000269154">
    <property type="component" value="Unassembled WGS sequence"/>
</dbReference>
<evidence type="ECO:0008006" key="3">
    <source>
        <dbReference type="Google" id="ProtNLM"/>
    </source>
</evidence>
<keyword evidence="2" id="KW-1185">Reference proteome</keyword>
<dbReference type="EMBL" id="RCBY01000531">
    <property type="protein sequence ID" value="RQH16893.1"/>
    <property type="molecule type" value="Genomic_DNA"/>
</dbReference>
<reference evidence="1 2" key="1">
    <citation type="journal article" date="2018" name="ACS Chem. Biol.">
        <title>Ketoreductase domain dysfunction expands chemodiversity: malyngamide biosynthesis in the cyanobacterium Okeania hirsuta.</title>
        <authorList>
            <person name="Moss N.A."/>
            <person name="Leao T."/>
            <person name="Rankin M."/>
            <person name="McCullough T.M."/>
            <person name="Qu P."/>
            <person name="Korobeynikov A."/>
            <person name="Smith J.L."/>
            <person name="Gerwick L."/>
            <person name="Gerwick W.H."/>
        </authorList>
    </citation>
    <scope>NUCLEOTIDE SEQUENCE [LARGE SCALE GENOMIC DNA]</scope>
    <source>
        <strain evidence="1 2">PAB10Feb10-1</strain>
    </source>
</reference>
<protein>
    <recommendedName>
        <fullName evidence="3">Tc1-like transposase DDE domain-containing protein</fullName>
    </recommendedName>
</protein>
<comment type="caution">
    <text evidence="1">The sequence shown here is derived from an EMBL/GenBank/DDBJ whole genome shotgun (WGS) entry which is preliminary data.</text>
</comment>
<sequence>MFREELPRNYGIDRNIWTGQIISTVLESRWEVKLKITRIYEILKELNKSNPKAHRDDANAHKEEQKTLISNLKKNSLLKKKKKKIVFFDEFAVDERPSIFYGWAEKNTGSKVLSNQKGKRKKLNGMIAVDTLTGQEYFQLKEKSLIGGCFRLFLTTVSFLCQKWI</sequence>